<dbReference type="InterPro" id="IPR003959">
    <property type="entry name" value="ATPase_AAA_core"/>
</dbReference>
<evidence type="ECO:0000313" key="6">
    <source>
        <dbReference type="Proteomes" id="UP000257139"/>
    </source>
</evidence>
<feature type="domain" description="ATPase AAA-type core" evidence="4">
    <location>
        <begin position="489"/>
        <end position="563"/>
    </location>
</feature>
<dbReference type="GO" id="GO:0005524">
    <property type="term" value="F:ATP binding"/>
    <property type="evidence" value="ECO:0007669"/>
    <property type="project" value="InterPro"/>
</dbReference>
<dbReference type="Pfam" id="PF12476">
    <property type="entry name" value="DUF3696"/>
    <property type="match status" value="1"/>
</dbReference>
<dbReference type="SUPFAM" id="SSF52540">
    <property type="entry name" value="P-loop containing nucleoside triphosphate hydrolases"/>
    <property type="match status" value="1"/>
</dbReference>
<evidence type="ECO:0000259" key="3">
    <source>
        <dbReference type="Pfam" id="PF13175"/>
    </source>
</evidence>
<feature type="domain" description="Endonuclease GajA/Old nuclease/RecF-like AAA" evidence="3">
    <location>
        <begin position="1"/>
        <end position="81"/>
    </location>
</feature>
<dbReference type="EMBL" id="LT978514">
    <property type="protein sequence ID" value="SPC22257.1"/>
    <property type="molecule type" value="Genomic_DNA"/>
</dbReference>
<dbReference type="InterPro" id="IPR041685">
    <property type="entry name" value="AAA_GajA/Old/RecF-like"/>
</dbReference>
<dbReference type="InterPro" id="IPR027417">
    <property type="entry name" value="P-loop_NTPase"/>
</dbReference>
<dbReference type="Pfam" id="PF13175">
    <property type="entry name" value="AAA_15"/>
    <property type="match status" value="1"/>
</dbReference>
<name>A0A7Z7NN71_9BURK</name>
<organism evidence="5 6">
    <name type="scientific">Cupriavidus taiwanensis</name>
    <dbReference type="NCBI Taxonomy" id="164546"/>
    <lineage>
        <taxon>Bacteria</taxon>
        <taxon>Pseudomonadati</taxon>
        <taxon>Pseudomonadota</taxon>
        <taxon>Betaproteobacteria</taxon>
        <taxon>Burkholderiales</taxon>
        <taxon>Burkholderiaceae</taxon>
        <taxon>Cupriavidus</taxon>
    </lineage>
</organism>
<dbReference type="PANTHER" id="PTHR43581:SF2">
    <property type="entry name" value="EXCINUCLEASE ATPASE SUBUNIT"/>
    <property type="match status" value="1"/>
</dbReference>
<evidence type="ECO:0008006" key="7">
    <source>
        <dbReference type="Google" id="ProtNLM"/>
    </source>
</evidence>
<proteinExistence type="predicted"/>
<dbReference type="Proteomes" id="UP000257139">
    <property type="component" value="Chromosome CBM2594_b"/>
</dbReference>
<evidence type="ECO:0000313" key="5">
    <source>
        <dbReference type="EMBL" id="SPC22257.1"/>
    </source>
</evidence>
<dbReference type="Gene3D" id="3.40.50.300">
    <property type="entry name" value="P-loop containing nucleotide triphosphate hydrolases"/>
    <property type="match status" value="2"/>
</dbReference>
<dbReference type="Pfam" id="PF13304">
    <property type="entry name" value="AAA_21"/>
    <property type="match status" value="1"/>
</dbReference>
<feature type="region of interest" description="Disordered" evidence="1">
    <location>
        <begin position="628"/>
        <end position="655"/>
    </location>
</feature>
<dbReference type="RefSeq" id="WP_081712680.1">
    <property type="nucleotide sequence ID" value="NZ_LT976872.1"/>
</dbReference>
<dbReference type="InterPro" id="IPR051396">
    <property type="entry name" value="Bact_Antivir_Def_Nuclease"/>
</dbReference>
<reference evidence="5 6" key="1">
    <citation type="submission" date="2018-01" db="EMBL/GenBank/DDBJ databases">
        <authorList>
            <person name="Clerissi C."/>
        </authorList>
    </citation>
    <scope>NUCLEOTIDE SEQUENCE [LARGE SCALE GENOMIC DNA]</scope>
    <source>
        <strain evidence="5">Cupriavidus taiwanensis STM 6021</strain>
    </source>
</reference>
<evidence type="ECO:0000256" key="1">
    <source>
        <dbReference type="SAM" id="MobiDB-lite"/>
    </source>
</evidence>
<sequence>MINNILLKNFKSISTPAPVNLTQLSILCGSNSSGKSSLIQAILMVTQTFSSRYDFDSLVLNGHLVRLGSFADIKSHNVKDNEIEVGFTLSPSSIRLPDGRITSIDFRCVFGRRIGGHLKADDDYHPAVLKLDVTITRQTNDGDVIERLNLSRKPQRPDNLSADEDPILTAYAVDYISTVEMERIKRDYPDPEILGCESNGFFPTTLIVRFNNAKRMAAQVISVIAGKNPRRFVGARSWGHLDEVDVRIPQSFFLCLKNLITQERAEMRNPFKLSDELVTVLKGVAKAQNLSVDEVWNRMVDETLALSPHVIDEHLLRPEGTSVSEWLAFLNNLDEKQRKSVTEFIDKRRSELEAAWYEGMPADQRITKCALQSFTHIGSNLISYFGRSVKYLGPLRHEPQSVYASLGHTDPRSVGLKGEFAAAVLHINKYQYIAYPSPSLSEDHQFSCIEKKASLQQACKEWLSYLGVITDYRTTDKGKLGYEIEVKIDNHGGWQDLTHVGVGVSQILPIVVLLLLSEIGDTIILEQPELHLHPLVQSRLCDLLCAMAEGNRQCIVETHSEYMINRLRLRIAQSRDSATERRSSIFFITKKDNRSVFEEVKINQYGAIKEWPKDFFDQSDSEIERILIEGNRKKKSERQNNKTPENNNVNGGSEL</sequence>
<evidence type="ECO:0000259" key="2">
    <source>
        <dbReference type="Pfam" id="PF12476"/>
    </source>
</evidence>
<dbReference type="PANTHER" id="PTHR43581">
    <property type="entry name" value="ATP/GTP PHOSPHATASE"/>
    <property type="match status" value="1"/>
</dbReference>
<protein>
    <recommendedName>
        <fullName evidence="7">DUF3696 domain-containing protein</fullName>
    </recommendedName>
</protein>
<dbReference type="InterPro" id="IPR022532">
    <property type="entry name" value="DUF3696"/>
</dbReference>
<feature type="compositionally biased region" description="Polar residues" evidence="1">
    <location>
        <begin position="641"/>
        <end position="655"/>
    </location>
</feature>
<dbReference type="GO" id="GO:0016887">
    <property type="term" value="F:ATP hydrolysis activity"/>
    <property type="evidence" value="ECO:0007669"/>
    <property type="project" value="InterPro"/>
</dbReference>
<feature type="domain" description="DUF3696" evidence="2">
    <location>
        <begin position="581"/>
        <end position="625"/>
    </location>
</feature>
<accession>A0A7Z7NN71</accession>
<evidence type="ECO:0000259" key="4">
    <source>
        <dbReference type="Pfam" id="PF13304"/>
    </source>
</evidence>
<dbReference type="AlphaFoldDB" id="A0A7Z7NN71"/>
<gene>
    <name evidence="5" type="ORF">CBM2594_B30107</name>
</gene>